<accession>A0A0R2LG04</accession>
<sequence>MGGEDNATYTSYLKLRELERVLSTPTDDLPDLPFGPTAVPNLETLIANLNDLGFTVTGHHIQRLESRFISDLDKFVANPTDYLATLDLPSRPSDTASIPALNNDNEYLPNQSRYTIYDQSGEPIIESIHPLLLGAVIGCLLLQADPQTIRQLLIWPNRKLFPADSDLDIRVTAYRISADYPITSRADCARMAKSQIPGGGRITQLFSPSAEPYTLYPEFGLTDCLSVIAEFTRKAPVDPTQTDDAKQLAQRLIDLASGQNLGINRMTRQLVDRGAAEDFTITDGRLTDVAIGFWREDSPHIPELSFDLIDQTTGQTVAYDILLRNLIEKLLRHIDLKKGDK</sequence>
<proteinExistence type="predicted"/>
<organism evidence="1 2">
    <name type="scientific">Levilactobacillus paucivorans</name>
    <dbReference type="NCBI Taxonomy" id="616990"/>
    <lineage>
        <taxon>Bacteria</taxon>
        <taxon>Bacillati</taxon>
        <taxon>Bacillota</taxon>
        <taxon>Bacilli</taxon>
        <taxon>Lactobacillales</taxon>
        <taxon>Lactobacillaceae</taxon>
        <taxon>Levilactobacillus</taxon>
    </lineage>
</organism>
<keyword evidence="2" id="KW-1185">Reference proteome</keyword>
<dbReference type="Proteomes" id="UP000051906">
    <property type="component" value="Unassembled WGS sequence"/>
</dbReference>
<evidence type="ECO:0000313" key="1">
    <source>
        <dbReference type="EMBL" id="KRN97639.1"/>
    </source>
</evidence>
<dbReference type="PATRIC" id="fig|616990.3.peg.1304"/>
<evidence type="ECO:0000313" key="2">
    <source>
        <dbReference type="Proteomes" id="UP000051906"/>
    </source>
</evidence>
<dbReference type="AlphaFoldDB" id="A0A0R2LG04"/>
<dbReference type="EMBL" id="JQCA01000165">
    <property type="protein sequence ID" value="KRN97639.1"/>
    <property type="molecule type" value="Genomic_DNA"/>
</dbReference>
<reference evidence="1 2" key="1">
    <citation type="journal article" date="2015" name="Genome Announc.">
        <title>Expanding the biotechnology potential of lactobacilli through comparative genomics of 213 strains and associated genera.</title>
        <authorList>
            <person name="Sun Z."/>
            <person name="Harris H.M."/>
            <person name="McCann A."/>
            <person name="Guo C."/>
            <person name="Argimon S."/>
            <person name="Zhang W."/>
            <person name="Yang X."/>
            <person name="Jeffery I.B."/>
            <person name="Cooney J.C."/>
            <person name="Kagawa T.F."/>
            <person name="Liu W."/>
            <person name="Song Y."/>
            <person name="Salvetti E."/>
            <person name="Wrobel A."/>
            <person name="Rasinkangas P."/>
            <person name="Parkhill J."/>
            <person name="Rea M.C."/>
            <person name="O'Sullivan O."/>
            <person name="Ritari J."/>
            <person name="Douillard F.P."/>
            <person name="Paul Ross R."/>
            <person name="Yang R."/>
            <person name="Briner A.E."/>
            <person name="Felis G.E."/>
            <person name="de Vos W.M."/>
            <person name="Barrangou R."/>
            <person name="Klaenhammer T.R."/>
            <person name="Caufield P.W."/>
            <person name="Cui Y."/>
            <person name="Zhang H."/>
            <person name="O'Toole P.W."/>
        </authorList>
    </citation>
    <scope>NUCLEOTIDE SEQUENCE [LARGE SCALE GENOMIC DNA]</scope>
    <source>
        <strain evidence="1 2">DSM 22467</strain>
    </source>
</reference>
<name>A0A0R2LG04_9LACO</name>
<gene>
    <name evidence="1" type="ORF">IV54_GL001214</name>
</gene>
<protein>
    <submittedName>
        <fullName evidence="1">Uncharacterized protein</fullName>
    </submittedName>
</protein>
<comment type="caution">
    <text evidence="1">The sequence shown here is derived from an EMBL/GenBank/DDBJ whole genome shotgun (WGS) entry which is preliminary data.</text>
</comment>